<keyword evidence="3" id="KW-0597">Phosphoprotein</keyword>
<reference evidence="13 14" key="1">
    <citation type="submission" date="2019-12" db="EMBL/GenBank/DDBJ databases">
        <authorList>
            <person name="Wolfe R."/>
            <person name="Danczak R."/>
            <person name="Wilkins M."/>
        </authorList>
    </citation>
    <scope>NUCLEOTIDE SEQUENCE [LARGE SCALE GENOMIC DNA]</scope>
    <source>
        <strain evidence="13">X2_MaxBin.013</strain>
    </source>
</reference>
<feature type="transmembrane region" description="Helical" evidence="9">
    <location>
        <begin position="306"/>
        <end position="328"/>
    </location>
</feature>
<evidence type="ECO:0000256" key="9">
    <source>
        <dbReference type="SAM" id="Phobius"/>
    </source>
</evidence>
<protein>
    <recommendedName>
        <fullName evidence="2">histidine kinase</fullName>
        <ecNumber evidence="2">2.7.13.3</ecNumber>
    </recommendedName>
</protein>
<evidence type="ECO:0000259" key="11">
    <source>
        <dbReference type="PROSITE" id="PS50112"/>
    </source>
</evidence>
<dbReference type="SMART" id="SM00388">
    <property type="entry name" value="HisKA"/>
    <property type="match status" value="1"/>
</dbReference>
<dbReference type="PANTHER" id="PTHR43065:SF10">
    <property type="entry name" value="PEROXIDE STRESS-ACTIVATED HISTIDINE KINASE MAK3"/>
    <property type="match status" value="1"/>
</dbReference>
<feature type="transmembrane region" description="Helical" evidence="9">
    <location>
        <begin position="56"/>
        <end position="80"/>
    </location>
</feature>
<dbReference type="SUPFAM" id="SSF55785">
    <property type="entry name" value="PYP-like sensor domain (PAS domain)"/>
    <property type="match status" value="1"/>
</dbReference>
<dbReference type="InterPro" id="IPR000014">
    <property type="entry name" value="PAS"/>
</dbReference>
<feature type="transmembrane region" description="Helical" evidence="9">
    <location>
        <begin position="144"/>
        <end position="160"/>
    </location>
</feature>
<organism evidence="13 14">
    <name type="scientific">Candidatus Saganbacteria bacterium</name>
    <dbReference type="NCBI Taxonomy" id="2575572"/>
    <lineage>
        <taxon>Bacteria</taxon>
        <taxon>Bacillati</taxon>
        <taxon>Saganbacteria</taxon>
    </lineage>
</organism>
<evidence type="ECO:0000259" key="10">
    <source>
        <dbReference type="PROSITE" id="PS50109"/>
    </source>
</evidence>
<dbReference type="EMBL" id="WPAF01000007">
    <property type="protein sequence ID" value="KAF0134563.1"/>
    <property type="molecule type" value="Genomic_DNA"/>
</dbReference>
<feature type="transmembrane region" description="Helical" evidence="9">
    <location>
        <begin position="86"/>
        <end position="105"/>
    </location>
</feature>
<dbReference type="InterPro" id="IPR031621">
    <property type="entry name" value="HisKA_7TM"/>
</dbReference>
<dbReference type="GO" id="GO:0000155">
    <property type="term" value="F:phosphorelay sensor kinase activity"/>
    <property type="evidence" value="ECO:0007669"/>
    <property type="project" value="InterPro"/>
</dbReference>
<dbReference type="InterPro" id="IPR005467">
    <property type="entry name" value="His_kinase_dom"/>
</dbReference>
<evidence type="ECO:0000256" key="8">
    <source>
        <dbReference type="ARBA" id="ARBA00023012"/>
    </source>
</evidence>
<feature type="domain" description="Histidine kinase" evidence="10">
    <location>
        <begin position="727"/>
        <end position="939"/>
    </location>
</feature>
<evidence type="ECO:0000256" key="1">
    <source>
        <dbReference type="ARBA" id="ARBA00000085"/>
    </source>
</evidence>
<evidence type="ECO:0000313" key="14">
    <source>
        <dbReference type="Proteomes" id="UP000488506"/>
    </source>
</evidence>
<dbReference type="CDD" id="cd00082">
    <property type="entry name" value="HisKA"/>
    <property type="match status" value="1"/>
</dbReference>
<evidence type="ECO:0000256" key="5">
    <source>
        <dbReference type="ARBA" id="ARBA00022741"/>
    </source>
</evidence>
<dbReference type="InterPro" id="IPR029016">
    <property type="entry name" value="GAF-like_dom_sf"/>
</dbReference>
<dbReference type="InterPro" id="IPR003661">
    <property type="entry name" value="HisK_dim/P_dom"/>
</dbReference>
<evidence type="ECO:0000256" key="2">
    <source>
        <dbReference type="ARBA" id="ARBA00012438"/>
    </source>
</evidence>
<dbReference type="InterPro" id="IPR003018">
    <property type="entry name" value="GAF"/>
</dbReference>
<dbReference type="InterPro" id="IPR003594">
    <property type="entry name" value="HATPase_dom"/>
</dbReference>
<dbReference type="SMART" id="SM00065">
    <property type="entry name" value="GAF"/>
    <property type="match status" value="1"/>
</dbReference>
<name>A0A833L1N9_UNCSA</name>
<dbReference type="Pfam" id="PF02518">
    <property type="entry name" value="HATPase_c"/>
    <property type="match status" value="1"/>
</dbReference>
<dbReference type="PROSITE" id="PS50109">
    <property type="entry name" value="HIS_KIN"/>
    <property type="match status" value="1"/>
</dbReference>
<keyword evidence="5" id="KW-0547">Nucleotide-binding</keyword>
<dbReference type="SUPFAM" id="SSF47384">
    <property type="entry name" value="Homodimeric domain of signal transducing histidine kinase"/>
    <property type="match status" value="1"/>
</dbReference>
<dbReference type="NCBIfam" id="TIGR00229">
    <property type="entry name" value="sensory_box"/>
    <property type="match status" value="1"/>
</dbReference>
<feature type="transmembrane region" description="Helical" evidence="9">
    <location>
        <begin position="369"/>
        <end position="389"/>
    </location>
</feature>
<dbReference type="SUPFAM" id="SSF55781">
    <property type="entry name" value="GAF domain-like"/>
    <property type="match status" value="1"/>
</dbReference>
<feature type="transmembrane region" description="Helical" evidence="9">
    <location>
        <begin position="22"/>
        <end position="44"/>
    </location>
</feature>
<feature type="domain" description="PAC" evidence="12">
    <location>
        <begin position="662"/>
        <end position="714"/>
    </location>
</feature>
<dbReference type="SMART" id="SM00091">
    <property type="entry name" value="PAS"/>
    <property type="match status" value="1"/>
</dbReference>
<dbReference type="Pfam" id="PF00512">
    <property type="entry name" value="HisKA"/>
    <property type="match status" value="1"/>
</dbReference>
<dbReference type="Pfam" id="PF13426">
    <property type="entry name" value="PAS_9"/>
    <property type="match status" value="1"/>
</dbReference>
<evidence type="ECO:0000256" key="7">
    <source>
        <dbReference type="ARBA" id="ARBA00022840"/>
    </source>
</evidence>
<feature type="transmembrane region" description="Helical" evidence="9">
    <location>
        <begin position="234"/>
        <end position="254"/>
    </location>
</feature>
<dbReference type="InterPro" id="IPR035965">
    <property type="entry name" value="PAS-like_dom_sf"/>
</dbReference>
<dbReference type="Gene3D" id="3.30.450.40">
    <property type="match status" value="1"/>
</dbReference>
<dbReference type="SUPFAM" id="SSF55874">
    <property type="entry name" value="ATPase domain of HSP90 chaperone/DNA topoisomerase II/histidine kinase"/>
    <property type="match status" value="1"/>
</dbReference>
<keyword evidence="9" id="KW-0812">Transmembrane</keyword>
<dbReference type="EC" id="2.7.13.3" evidence="2"/>
<evidence type="ECO:0000256" key="3">
    <source>
        <dbReference type="ARBA" id="ARBA00022553"/>
    </source>
</evidence>
<dbReference type="Gene3D" id="1.10.287.130">
    <property type="match status" value="1"/>
</dbReference>
<dbReference type="PRINTS" id="PR00344">
    <property type="entry name" value="BCTRLSENSOR"/>
</dbReference>
<keyword evidence="8" id="KW-0902">Two-component regulatory system</keyword>
<evidence type="ECO:0000259" key="12">
    <source>
        <dbReference type="PROSITE" id="PS50113"/>
    </source>
</evidence>
<dbReference type="Gene3D" id="3.30.565.10">
    <property type="entry name" value="Histidine kinase-like ATPase, C-terminal domain"/>
    <property type="match status" value="1"/>
</dbReference>
<evidence type="ECO:0000313" key="13">
    <source>
        <dbReference type="EMBL" id="KAF0134563.1"/>
    </source>
</evidence>
<comment type="catalytic activity">
    <reaction evidence="1">
        <text>ATP + protein L-histidine = ADP + protein N-phospho-L-histidine.</text>
        <dbReference type="EC" id="2.7.13.3"/>
    </reaction>
</comment>
<dbReference type="PROSITE" id="PS50113">
    <property type="entry name" value="PAC"/>
    <property type="match status" value="1"/>
</dbReference>
<feature type="transmembrane region" description="Helical" evidence="9">
    <location>
        <begin position="204"/>
        <end position="222"/>
    </location>
</feature>
<dbReference type="InterPro" id="IPR036097">
    <property type="entry name" value="HisK_dim/P_sf"/>
</dbReference>
<comment type="caution">
    <text evidence="13">The sequence shown here is derived from an EMBL/GenBank/DDBJ whole genome shotgun (WGS) entry which is preliminary data.</text>
</comment>
<dbReference type="Gene3D" id="3.30.450.20">
    <property type="entry name" value="PAS domain"/>
    <property type="match status" value="1"/>
</dbReference>
<dbReference type="Pfam" id="PF16927">
    <property type="entry name" value="HisKA_7TM"/>
    <property type="match status" value="1"/>
</dbReference>
<feature type="domain" description="PAS" evidence="11">
    <location>
        <begin position="590"/>
        <end position="636"/>
    </location>
</feature>
<dbReference type="CDD" id="cd00130">
    <property type="entry name" value="PAS"/>
    <property type="match status" value="1"/>
</dbReference>
<proteinExistence type="predicted"/>
<gene>
    <name evidence="13" type="ORF">FD145_581</name>
</gene>
<sequence length="942" mass="107089">MVESISIQDPSYPFLGIPKFGFLYKLFAVYFITYFIASISVLVYKYLKSEGRVKLQLWYVLFGMALAGTAGIIFSLIMPILNMSQFFTMGPIFTLILAGFISYAIVKHKLLQIEELLTRGIYLLLVLSAIVGTCTFILIEFIPIFYLILIQVGLGAVIYFQNRKSEINQAYSAFVLFFALWNFFSFKVTQRSSFQMIIEDKLIFIPAAFLIAFFLYFTYVFPRTRKSFNNLRRGLIFIPPAIMAALVPFDLIVKNVEVINGVLSPVFGKCYLLFVGYAFVYIFIGLNNLVKQYVASSGIEKLQVKYVFLGIFLSFFVLILTNLILPWFGEARLTPYGSFFTLFFTCFTGYAIVKHRLMSIEFIIQRSSVYAFATALIMSLYVAAIFISEVYLRKFIGYSSFLVTALSVLLIAFIYHPLVKSFQDVTDKIFFRNRYNYQKVLRQIIDTMKVSEISFLLPDKEHFRSTPLVFPRYKKIEIDIKSPIINWLSGRRDILIKEEIEEEISKSFLDKEELILKKQCEELRDAIERLGIPVWVPIILKDKLIGIIALGDKLSGEVFTSEDIELLITLANQTALALDNSRLYEEVVNIKDYNEEVLHSMVSGVITVDTRGNIVTFNPMAEKITGKNAPEIIGKNCKEIWGERGTITSVIENTLKKEKGYKNYESGIIVKDRGMVPVSLSSIVIHDHSRKKAGALVNIMDLTEVKELEEKVRRADKLSALATMAAGMAHEIKNPLSSMKVLSQLLPIRFQDEEFRKKCIEILPREIARIDRIVESLLGFARATSPKYEKMRIESVIEENIVYYTGQAKTSGVEISKEFAALPEIMGDHDQLNQVFSNLMLNAIQAMPDGGKLEIKTFEGKKVDDVLQSIKIEISDTGHGIPPQNLKKLFDPFFTTKYSGTGLGLTITHNIIEGHRGQIDVQSELEKGTTFTIALPINQELV</sequence>
<dbReference type="InterPro" id="IPR004358">
    <property type="entry name" value="Sig_transdc_His_kin-like_C"/>
</dbReference>
<dbReference type="SMART" id="SM00387">
    <property type="entry name" value="HATPase_c"/>
    <property type="match status" value="1"/>
</dbReference>
<keyword evidence="7" id="KW-0067">ATP-binding</keyword>
<keyword evidence="4" id="KW-0808">Transferase</keyword>
<evidence type="ECO:0000256" key="6">
    <source>
        <dbReference type="ARBA" id="ARBA00022777"/>
    </source>
</evidence>
<dbReference type="InterPro" id="IPR000700">
    <property type="entry name" value="PAS-assoc_C"/>
</dbReference>
<keyword evidence="9" id="KW-0472">Membrane</keyword>
<feature type="transmembrane region" description="Helical" evidence="9">
    <location>
        <begin position="266"/>
        <end position="286"/>
    </location>
</feature>
<keyword evidence="6 13" id="KW-0418">Kinase</keyword>
<dbReference type="PROSITE" id="PS50112">
    <property type="entry name" value="PAS"/>
    <property type="match status" value="1"/>
</dbReference>
<feature type="transmembrane region" description="Helical" evidence="9">
    <location>
        <begin position="117"/>
        <end position="138"/>
    </location>
</feature>
<dbReference type="GO" id="GO:0005524">
    <property type="term" value="F:ATP binding"/>
    <property type="evidence" value="ECO:0007669"/>
    <property type="project" value="UniProtKB-KW"/>
</dbReference>
<evidence type="ECO:0000256" key="4">
    <source>
        <dbReference type="ARBA" id="ARBA00022679"/>
    </source>
</evidence>
<dbReference type="Proteomes" id="UP000488506">
    <property type="component" value="Unassembled WGS sequence"/>
</dbReference>
<dbReference type="Pfam" id="PF13492">
    <property type="entry name" value="GAF_3"/>
    <property type="match status" value="1"/>
</dbReference>
<feature type="transmembrane region" description="Helical" evidence="9">
    <location>
        <begin position="395"/>
        <end position="415"/>
    </location>
</feature>
<dbReference type="AlphaFoldDB" id="A0A833L1N9"/>
<feature type="transmembrane region" description="Helical" evidence="9">
    <location>
        <begin position="167"/>
        <end position="184"/>
    </location>
</feature>
<dbReference type="InterPro" id="IPR036890">
    <property type="entry name" value="HATPase_C_sf"/>
</dbReference>
<keyword evidence="9" id="KW-1133">Transmembrane helix</keyword>
<feature type="transmembrane region" description="Helical" evidence="9">
    <location>
        <begin position="334"/>
        <end position="353"/>
    </location>
</feature>
<accession>A0A833L1N9</accession>
<dbReference type="PANTHER" id="PTHR43065">
    <property type="entry name" value="SENSOR HISTIDINE KINASE"/>
    <property type="match status" value="1"/>
</dbReference>